<evidence type="ECO:0000259" key="3">
    <source>
        <dbReference type="PROSITE" id="PS50883"/>
    </source>
</evidence>
<dbReference type="Gene3D" id="3.30.450.20">
    <property type="entry name" value="PAS domain"/>
    <property type="match status" value="2"/>
</dbReference>
<reference evidence="5 6" key="1">
    <citation type="submission" date="2018-06" db="EMBL/GenBank/DDBJ databases">
        <title>Freshwater and sediment microbial communities from various areas in North America, analyzing microbe dynamics in response to fracking.</title>
        <authorList>
            <person name="Lamendella R."/>
        </authorList>
    </citation>
    <scope>NUCLEOTIDE SEQUENCE [LARGE SCALE GENOMIC DNA]</scope>
    <source>
        <strain evidence="5 6">97B</strain>
    </source>
</reference>
<dbReference type="Gene3D" id="3.30.70.270">
    <property type="match status" value="1"/>
</dbReference>
<dbReference type="EMBL" id="QNRJ01000002">
    <property type="protein sequence ID" value="RBP07016.1"/>
    <property type="molecule type" value="Genomic_DNA"/>
</dbReference>
<accession>A0A366EYP5</accession>
<dbReference type="CDD" id="cd00130">
    <property type="entry name" value="PAS"/>
    <property type="match status" value="2"/>
</dbReference>
<evidence type="ECO:0000259" key="2">
    <source>
        <dbReference type="PROSITE" id="PS50113"/>
    </source>
</evidence>
<dbReference type="CDD" id="cd01949">
    <property type="entry name" value="GGDEF"/>
    <property type="match status" value="1"/>
</dbReference>
<dbReference type="RefSeq" id="WP_113968405.1">
    <property type="nucleotide sequence ID" value="NZ_QNRJ01000002.1"/>
</dbReference>
<name>A0A366EYP5_9BACI</name>
<feature type="domain" description="GGDEF" evidence="4">
    <location>
        <begin position="303"/>
        <end position="435"/>
    </location>
</feature>
<dbReference type="InterPro" id="IPR000014">
    <property type="entry name" value="PAS"/>
</dbReference>
<sequence>MKWTTIIDTNGQDQRVLDTVLKELILDHIHDMIFIMKVEEGPSFRYLYINESAKRYTSIQHGDMGRLLEEVVSFEMATDLQEKYTQLVQNGESVTYQDTFFHTNGSQVVNESILTPIKDGYGRVEYVVSITRDVTSSILEKKKLMKAKERYKSIIEHNLDAIFILDGQGIIKESNGAGCSLTGYSKENLVNMNIYDLFHSQNEKLLTESLMQTLMGTPSTIDYSLLLNEAGEEKITQLKLVPIVVKEKCDGCYIIVKDITKHHEQNEMIHYMALHDQLTGLWNRKALDDHVPIIIHNMEERGIELSLLYLDLDRFKFVNDTLGLKGGDRFLKKITERLVTLTNEECLLYRQGGDEFIFLLKNSGFEDTKTKAKEILALFIDPFTIDEQEFYISPSVGISRYPADGYDSNSLIQKAAQALFEVKEKGRAHYRFYQTHMKSSFPNYIIMEAHLRRAIEKGELYVHYQPQVNLATGTIDSFEALVRWNNRKFGFVSPAQFIPLAEETGLIHQIGEWVLEQVCIQLQKWRNKGYKTVRVAINISPKQFLQEQLVDTIDFYLSTYNLPASCIEIEITEGAMQDTQQTLKMLRKLKELGVYISVDDFGTGYSSLHYLKRFPIDILKIDQSFVKEIGLNQKDSAITTTIIHLAHSLGLEVIAEGVEREGQVDFLKQANCQKAQGYFFSKPICPKEIEQQQFVLM</sequence>
<dbReference type="NCBIfam" id="TIGR00254">
    <property type="entry name" value="GGDEF"/>
    <property type="match status" value="1"/>
</dbReference>
<dbReference type="SUPFAM" id="SSF55073">
    <property type="entry name" value="Nucleotide cyclase"/>
    <property type="match status" value="1"/>
</dbReference>
<dbReference type="PANTHER" id="PTHR44757">
    <property type="entry name" value="DIGUANYLATE CYCLASE DGCP"/>
    <property type="match status" value="1"/>
</dbReference>
<feature type="domain" description="PAS" evidence="1">
    <location>
        <begin position="147"/>
        <end position="217"/>
    </location>
</feature>
<protein>
    <submittedName>
        <fullName evidence="5">Diguanylate cyclase/phosphodiesterase with PAS/PAC sensor(S)</fullName>
    </submittedName>
</protein>
<dbReference type="SMART" id="SM00052">
    <property type="entry name" value="EAL"/>
    <property type="match status" value="1"/>
</dbReference>
<dbReference type="InterPro" id="IPR013767">
    <property type="entry name" value="PAS_fold"/>
</dbReference>
<dbReference type="InterPro" id="IPR035919">
    <property type="entry name" value="EAL_sf"/>
</dbReference>
<dbReference type="InterPro" id="IPR000700">
    <property type="entry name" value="PAS-assoc_C"/>
</dbReference>
<dbReference type="PROSITE" id="PS50883">
    <property type="entry name" value="EAL"/>
    <property type="match status" value="1"/>
</dbReference>
<dbReference type="InterPro" id="IPR052155">
    <property type="entry name" value="Biofilm_reg_signaling"/>
</dbReference>
<dbReference type="SMART" id="SM00267">
    <property type="entry name" value="GGDEF"/>
    <property type="match status" value="1"/>
</dbReference>
<dbReference type="GO" id="GO:0006355">
    <property type="term" value="P:regulation of DNA-templated transcription"/>
    <property type="evidence" value="ECO:0007669"/>
    <property type="project" value="InterPro"/>
</dbReference>
<dbReference type="SUPFAM" id="SSF55785">
    <property type="entry name" value="PYP-like sensor domain (PAS domain)"/>
    <property type="match status" value="2"/>
</dbReference>
<dbReference type="PROSITE" id="PS50112">
    <property type="entry name" value="PAS"/>
    <property type="match status" value="1"/>
</dbReference>
<dbReference type="OrthoDB" id="9759607at2"/>
<dbReference type="Gene3D" id="3.20.20.450">
    <property type="entry name" value="EAL domain"/>
    <property type="match status" value="1"/>
</dbReference>
<dbReference type="Pfam" id="PF00990">
    <property type="entry name" value="GGDEF"/>
    <property type="match status" value="1"/>
</dbReference>
<dbReference type="NCBIfam" id="TIGR00229">
    <property type="entry name" value="sensory_box"/>
    <property type="match status" value="2"/>
</dbReference>
<dbReference type="SUPFAM" id="SSF141868">
    <property type="entry name" value="EAL domain-like"/>
    <property type="match status" value="1"/>
</dbReference>
<dbReference type="CDD" id="cd01948">
    <property type="entry name" value="EAL"/>
    <property type="match status" value="1"/>
</dbReference>
<dbReference type="InterPro" id="IPR001633">
    <property type="entry name" value="EAL_dom"/>
</dbReference>
<dbReference type="InterPro" id="IPR035965">
    <property type="entry name" value="PAS-like_dom_sf"/>
</dbReference>
<dbReference type="InterPro" id="IPR000160">
    <property type="entry name" value="GGDEF_dom"/>
</dbReference>
<dbReference type="PROSITE" id="PS50887">
    <property type="entry name" value="GGDEF"/>
    <property type="match status" value="1"/>
</dbReference>
<feature type="domain" description="PAC" evidence="2">
    <location>
        <begin position="94"/>
        <end position="146"/>
    </location>
</feature>
<comment type="caution">
    <text evidence="5">The sequence shown here is derived from an EMBL/GenBank/DDBJ whole genome shotgun (WGS) entry which is preliminary data.</text>
</comment>
<evidence type="ECO:0000313" key="6">
    <source>
        <dbReference type="Proteomes" id="UP000252118"/>
    </source>
</evidence>
<dbReference type="Proteomes" id="UP000252118">
    <property type="component" value="Unassembled WGS sequence"/>
</dbReference>
<dbReference type="Pfam" id="PF00989">
    <property type="entry name" value="PAS"/>
    <property type="match status" value="1"/>
</dbReference>
<dbReference type="FunFam" id="3.20.20.450:FF:000001">
    <property type="entry name" value="Cyclic di-GMP phosphodiesterase yahA"/>
    <property type="match status" value="1"/>
</dbReference>
<proteinExistence type="predicted"/>
<organism evidence="5 6">
    <name type="scientific">Rossellomorea aquimaris</name>
    <dbReference type="NCBI Taxonomy" id="189382"/>
    <lineage>
        <taxon>Bacteria</taxon>
        <taxon>Bacillati</taxon>
        <taxon>Bacillota</taxon>
        <taxon>Bacilli</taxon>
        <taxon>Bacillales</taxon>
        <taxon>Bacillaceae</taxon>
        <taxon>Rossellomorea</taxon>
    </lineage>
</organism>
<dbReference type="PANTHER" id="PTHR44757:SF2">
    <property type="entry name" value="BIOFILM ARCHITECTURE MAINTENANCE PROTEIN MBAA"/>
    <property type="match status" value="1"/>
</dbReference>
<dbReference type="Pfam" id="PF00563">
    <property type="entry name" value="EAL"/>
    <property type="match status" value="1"/>
</dbReference>
<feature type="domain" description="EAL" evidence="3">
    <location>
        <begin position="444"/>
        <end position="697"/>
    </location>
</feature>
<dbReference type="InterPro" id="IPR043128">
    <property type="entry name" value="Rev_trsase/Diguanyl_cyclase"/>
</dbReference>
<evidence type="ECO:0000313" key="5">
    <source>
        <dbReference type="EMBL" id="RBP07016.1"/>
    </source>
</evidence>
<dbReference type="PROSITE" id="PS50113">
    <property type="entry name" value="PAC"/>
    <property type="match status" value="1"/>
</dbReference>
<evidence type="ECO:0000259" key="4">
    <source>
        <dbReference type="PROSITE" id="PS50887"/>
    </source>
</evidence>
<gene>
    <name evidence="5" type="ORF">DET59_102403</name>
</gene>
<dbReference type="Pfam" id="PF13426">
    <property type="entry name" value="PAS_9"/>
    <property type="match status" value="1"/>
</dbReference>
<evidence type="ECO:0000259" key="1">
    <source>
        <dbReference type="PROSITE" id="PS50112"/>
    </source>
</evidence>
<dbReference type="InterPro" id="IPR029787">
    <property type="entry name" value="Nucleotide_cyclase"/>
</dbReference>
<dbReference type="AlphaFoldDB" id="A0A366EYP5"/>
<dbReference type="SMART" id="SM00091">
    <property type="entry name" value="PAS"/>
    <property type="match status" value="2"/>
</dbReference>